<accession>A0A654FCE1</accession>
<dbReference type="KEGG" id="ath:AT3G27809"/>
<evidence type="ECO:0000313" key="4">
    <source>
        <dbReference type="Proteomes" id="UP000426265"/>
    </source>
</evidence>
<evidence type="ECO:0000313" key="2">
    <source>
        <dbReference type="EMBL" id="CAA0383925.1"/>
    </source>
</evidence>
<reference evidence="3 4" key="1">
    <citation type="submission" date="2019-11" db="EMBL/GenBank/DDBJ databases">
        <authorList>
            <person name="Jiao W.-B."/>
            <person name="Schneeberger K."/>
        </authorList>
    </citation>
    <scope>NUCLEOTIDE SEQUENCE [LARGE SCALE GENOMIC DNA]</scope>
    <source>
        <strain evidence="4">cv. An-1</strain>
        <strain evidence="5">cv. C24</strain>
    </source>
</reference>
<evidence type="ECO:0000313" key="5">
    <source>
        <dbReference type="Proteomes" id="UP000434276"/>
    </source>
</evidence>
<protein>
    <submittedName>
        <fullName evidence="3">Uncharacterized protein</fullName>
    </submittedName>
</protein>
<dbReference type="EMBL" id="CACRSJ010000106">
    <property type="protein sequence ID" value="VYS58840.1"/>
    <property type="molecule type" value="Genomic_DNA"/>
</dbReference>
<dbReference type="Araport" id="AT3G27809"/>
<evidence type="ECO:0000313" key="3">
    <source>
        <dbReference type="EMBL" id="VYS58840.1"/>
    </source>
</evidence>
<gene>
    <name evidence="1" type="ordered locus">At3g27809</name>
    <name evidence="3" type="ORF">AN1_LOCUS14285</name>
    <name evidence="2" type="ORF">C24_LOCUS14124</name>
</gene>
<dbReference type="EMBL" id="CACSHJ010000089">
    <property type="protein sequence ID" value="CAA0383925.1"/>
    <property type="molecule type" value="Genomic_DNA"/>
</dbReference>
<dbReference type="Proteomes" id="UP000434276">
    <property type="component" value="Unassembled WGS sequence"/>
</dbReference>
<dbReference type="RefSeq" id="NP_001118721.1">
    <property type="nucleotide sequence ID" value="NM_001125249.1"/>
</dbReference>
<organism evidence="3 4">
    <name type="scientific">Arabidopsis thaliana</name>
    <name type="common">Mouse-ear cress</name>
    <dbReference type="NCBI Taxonomy" id="3702"/>
    <lineage>
        <taxon>Eukaryota</taxon>
        <taxon>Viridiplantae</taxon>
        <taxon>Streptophyta</taxon>
        <taxon>Embryophyta</taxon>
        <taxon>Tracheophyta</taxon>
        <taxon>Spermatophyta</taxon>
        <taxon>Magnoliopsida</taxon>
        <taxon>eudicotyledons</taxon>
        <taxon>Gunneridae</taxon>
        <taxon>Pentapetalae</taxon>
        <taxon>rosids</taxon>
        <taxon>malvids</taxon>
        <taxon>Brassicales</taxon>
        <taxon>Brassicaceae</taxon>
        <taxon>Camelineae</taxon>
        <taxon>Arabidopsis</taxon>
    </lineage>
</organism>
<dbReference type="AlphaFoldDB" id="A0A654FCE1"/>
<dbReference type="GeneID" id="6240421"/>
<proteinExistence type="predicted"/>
<name>A0A654FCE1_ARATH</name>
<evidence type="ECO:0000313" key="1">
    <source>
        <dbReference type="Araport" id="AT3G27809"/>
    </source>
</evidence>
<sequence length="48" mass="5475">MKFHDDKLLFWSDVSPSYVGAEIVQPPEPATFPDLAREFQTPSPWLAI</sequence>
<dbReference type="Proteomes" id="UP000426265">
    <property type="component" value="Unassembled WGS sequence"/>
</dbReference>